<reference evidence="3" key="1">
    <citation type="submission" date="2021-02" db="EMBL/GenBank/DDBJ databases">
        <authorList>
            <person name="Nowell W R."/>
        </authorList>
    </citation>
    <scope>NUCLEOTIDE SEQUENCE</scope>
</reference>
<dbReference type="AlphaFoldDB" id="A0A8S2IGI5"/>
<gene>
    <name evidence="2" type="ORF">OVA965_LOCUS12896</name>
    <name evidence="3" type="ORF">TMI583_LOCUS12899</name>
</gene>
<evidence type="ECO:0000313" key="4">
    <source>
        <dbReference type="Proteomes" id="UP000682733"/>
    </source>
</evidence>
<name>A0A8S2IGI5_9BILA</name>
<dbReference type="Proteomes" id="UP000682733">
    <property type="component" value="Unassembled WGS sequence"/>
</dbReference>
<feature type="coiled-coil region" evidence="1">
    <location>
        <begin position="19"/>
        <end position="102"/>
    </location>
</feature>
<evidence type="ECO:0000256" key="1">
    <source>
        <dbReference type="SAM" id="Coils"/>
    </source>
</evidence>
<sequence length="126" mass="15302">MKQKENENIKTQNYLQLSLNALQQLIQQTRQEFEEQQTLLEQEQLEKGRYEQHLENLRQQVEEMENEMNEITKEIERLNEEKQQLELKIEDLQKEQLKKLQAAIQSKILVLTREPLEVINRFLIDI</sequence>
<evidence type="ECO:0000313" key="2">
    <source>
        <dbReference type="EMBL" id="CAF0966907.1"/>
    </source>
</evidence>
<protein>
    <submittedName>
        <fullName evidence="3">Uncharacterized protein</fullName>
    </submittedName>
</protein>
<dbReference type="EMBL" id="CAJNOK010005274">
    <property type="protein sequence ID" value="CAF0966907.1"/>
    <property type="molecule type" value="Genomic_DNA"/>
</dbReference>
<proteinExistence type="predicted"/>
<dbReference type="EMBL" id="CAJOBA010005279">
    <property type="protein sequence ID" value="CAF3738644.1"/>
    <property type="molecule type" value="Genomic_DNA"/>
</dbReference>
<evidence type="ECO:0000313" key="3">
    <source>
        <dbReference type="EMBL" id="CAF3738644.1"/>
    </source>
</evidence>
<dbReference type="Proteomes" id="UP000677228">
    <property type="component" value="Unassembled WGS sequence"/>
</dbReference>
<comment type="caution">
    <text evidence="3">The sequence shown here is derived from an EMBL/GenBank/DDBJ whole genome shotgun (WGS) entry which is preliminary data.</text>
</comment>
<keyword evidence="1" id="KW-0175">Coiled coil</keyword>
<accession>A0A8S2IGI5</accession>
<organism evidence="3 4">
    <name type="scientific">Didymodactylos carnosus</name>
    <dbReference type="NCBI Taxonomy" id="1234261"/>
    <lineage>
        <taxon>Eukaryota</taxon>
        <taxon>Metazoa</taxon>
        <taxon>Spiralia</taxon>
        <taxon>Gnathifera</taxon>
        <taxon>Rotifera</taxon>
        <taxon>Eurotatoria</taxon>
        <taxon>Bdelloidea</taxon>
        <taxon>Philodinida</taxon>
        <taxon>Philodinidae</taxon>
        <taxon>Didymodactylos</taxon>
    </lineage>
</organism>